<keyword evidence="14" id="KW-1185">Reference proteome</keyword>
<dbReference type="PANTHER" id="PTHR43344">
    <property type="entry name" value="PHOSPHOSERINE PHOSPHATASE"/>
    <property type="match status" value="1"/>
</dbReference>
<dbReference type="InParanoid" id="A0A2V0NSH5"/>
<organism evidence="13 14">
    <name type="scientific">Raphidocelis subcapitata</name>
    <dbReference type="NCBI Taxonomy" id="307507"/>
    <lineage>
        <taxon>Eukaryota</taxon>
        <taxon>Viridiplantae</taxon>
        <taxon>Chlorophyta</taxon>
        <taxon>core chlorophytes</taxon>
        <taxon>Chlorophyceae</taxon>
        <taxon>CS clade</taxon>
        <taxon>Sphaeropleales</taxon>
        <taxon>Selenastraceae</taxon>
        <taxon>Raphidocelis</taxon>
    </lineage>
</organism>
<dbReference type="InterPro" id="IPR023214">
    <property type="entry name" value="HAD_sf"/>
</dbReference>
<dbReference type="InterPro" id="IPR004469">
    <property type="entry name" value="PSP"/>
</dbReference>
<evidence type="ECO:0000256" key="8">
    <source>
        <dbReference type="ARBA" id="ARBA00022842"/>
    </source>
</evidence>
<dbReference type="PANTHER" id="PTHR43344:SF2">
    <property type="entry name" value="PHOSPHOSERINE PHOSPHATASE"/>
    <property type="match status" value="1"/>
</dbReference>
<dbReference type="EMBL" id="BDRX01000016">
    <property type="protein sequence ID" value="GBF90279.1"/>
    <property type="molecule type" value="Genomic_DNA"/>
</dbReference>
<evidence type="ECO:0000256" key="4">
    <source>
        <dbReference type="ARBA" id="ARBA00012640"/>
    </source>
</evidence>
<comment type="caution">
    <text evidence="13">The sequence shown here is derived from an EMBL/GenBank/DDBJ whole genome shotgun (WGS) entry which is preliminary data.</text>
</comment>
<dbReference type="STRING" id="307507.A0A2V0NSH5"/>
<dbReference type="Pfam" id="PF00702">
    <property type="entry name" value="Hydrolase"/>
    <property type="match status" value="1"/>
</dbReference>
<dbReference type="Gene3D" id="1.10.150.210">
    <property type="entry name" value="Phosphoserine phosphatase, domain 2"/>
    <property type="match status" value="1"/>
</dbReference>
<evidence type="ECO:0000256" key="12">
    <source>
        <dbReference type="SAM" id="MobiDB-lite"/>
    </source>
</evidence>
<gene>
    <name evidence="13" type="ORF">Rsub_02385</name>
</gene>
<dbReference type="SUPFAM" id="SSF56784">
    <property type="entry name" value="HAD-like"/>
    <property type="match status" value="1"/>
</dbReference>
<dbReference type="CDD" id="cd04309">
    <property type="entry name" value="HAD_PSP_eu"/>
    <property type="match status" value="1"/>
</dbReference>
<dbReference type="NCBIfam" id="TIGR01488">
    <property type="entry name" value="HAD-SF-IB"/>
    <property type="match status" value="1"/>
</dbReference>
<proteinExistence type="inferred from homology"/>
<evidence type="ECO:0000313" key="13">
    <source>
        <dbReference type="EMBL" id="GBF90279.1"/>
    </source>
</evidence>
<evidence type="ECO:0000256" key="6">
    <source>
        <dbReference type="ARBA" id="ARBA00022723"/>
    </source>
</evidence>
<evidence type="ECO:0000256" key="5">
    <source>
        <dbReference type="ARBA" id="ARBA00022605"/>
    </source>
</evidence>
<dbReference type="GO" id="GO:0036424">
    <property type="term" value="F:L-phosphoserine phosphatase activity"/>
    <property type="evidence" value="ECO:0007669"/>
    <property type="project" value="InterPro"/>
</dbReference>
<dbReference type="NCBIfam" id="TIGR00338">
    <property type="entry name" value="serB"/>
    <property type="match status" value="1"/>
</dbReference>
<sequence>MLARAGLPSAAARAAPAAARLSSPPLDRRQRSRSQRQQHQQQQQRLVAAMATDGPKTEASPEVLAYWRSAEAVCFDVDSTFCEDESIDEIAAFLGVGDQVAAMTAKAMGGSVKFEDALAMRLGIMQPSSAKLGEFLAAHPPRLSPGIPELVAALQSRGTAVFLVSGGFRAVIHPIAQSLGIPLDRVYANTIQFKGDGSYAGFDASEFTSRSGGKAAAIREIKRKHGFSRIVMVGDGATDLEARTPDAAGIFIGYGGVVARPTIAAAADWYVYRIADLTDALDA</sequence>
<dbReference type="InterPro" id="IPR050582">
    <property type="entry name" value="HAD-like_SerB"/>
</dbReference>
<accession>A0A2V0NSH5</accession>
<keyword evidence="9" id="KW-0718">Serine biosynthesis</keyword>
<feature type="compositionally biased region" description="Low complexity" evidence="12">
    <location>
        <begin position="1"/>
        <end position="25"/>
    </location>
</feature>
<dbReference type="Proteomes" id="UP000247498">
    <property type="component" value="Unassembled WGS sequence"/>
</dbReference>
<evidence type="ECO:0000256" key="11">
    <source>
        <dbReference type="PIRSR" id="PIRSR604469-1"/>
    </source>
</evidence>
<evidence type="ECO:0000256" key="3">
    <source>
        <dbReference type="ARBA" id="ARBA00009184"/>
    </source>
</evidence>
<protein>
    <recommendedName>
        <fullName evidence="4">phosphoserine phosphatase</fullName>
        <ecNumber evidence="4">3.1.3.3</ecNumber>
    </recommendedName>
    <alternativeName>
        <fullName evidence="10">O-phosphoserine phosphohydrolase</fullName>
    </alternativeName>
</protein>
<comment type="cofactor">
    <cofactor evidence="1">
        <name>Mg(2+)</name>
        <dbReference type="ChEBI" id="CHEBI:18420"/>
    </cofactor>
</comment>
<reference evidence="13 14" key="1">
    <citation type="journal article" date="2018" name="Sci. Rep.">
        <title>Raphidocelis subcapitata (=Pseudokirchneriella subcapitata) provides an insight into genome evolution and environmental adaptations in the Sphaeropleales.</title>
        <authorList>
            <person name="Suzuki S."/>
            <person name="Yamaguchi H."/>
            <person name="Nakajima N."/>
            <person name="Kawachi M."/>
        </authorList>
    </citation>
    <scope>NUCLEOTIDE SEQUENCE [LARGE SCALE GENOMIC DNA]</scope>
    <source>
        <strain evidence="13 14">NIES-35</strain>
    </source>
</reference>
<evidence type="ECO:0000256" key="9">
    <source>
        <dbReference type="ARBA" id="ARBA00023299"/>
    </source>
</evidence>
<dbReference type="GO" id="GO:0009507">
    <property type="term" value="C:chloroplast"/>
    <property type="evidence" value="ECO:0007669"/>
    <property type="project" value="TreeGrafter"/>
</dbReference>
<dbReference type="Gene3D" id="3.40.50.1000">
    <property type="entry name" value="HAD superfamily/HAD-like"/>
    <property type="match status" value="1"/>
</dbReference>
<evidence type="ECO:0000256" key="10">
    <source>
        <dbReference type="ARBA" id="ARBA00031693"/>
    </source>
</evidence>
<evidence type="ECO:0000256" key="1">
    <source>
        <dbReference type="ARBA" id="ARBA00001946"/>
    </source>
</evidence>
<keyword evidence="7" id="KW-0378">Hydrolase</keyword>
<evidence type="ECO:0000256" key="7">
    <source>
        <dbReference type="ARBA" id="ARBA00022801"/>
    </source>
</evidence>
<keyword evidence="8" id="KW-0460">Magnesium</keyword>
<feature type="region of interest" description="Disordered" evidence="12">
    <location>
        <begin position="1"/>
        <end position="54"/>
    </location>
</feature>
<keyword evidence="6" id="KW-0479">Metal-binding</keyword>
<feature type="active site" description="Nucleophile" evidence="11">
    <location>
        <position position="76"/>
    </location>
</feature>
<evidence type="ECO:0000313" key="14">
    <source>
        <dbReference type="Proteomes" id="UP000247498"/>
    </source>
</evidence>
<comment type="pathway">
    <text evidence="2">Amino-acid biosynthesis; L-serine biosynthesis; L-serine from 3-phospho-D-glycerate: step 3/3.</text>
</comment>
<dbReference type="GO" id="GO:0000287">
    <property type="term" value="F:magnesium ion binding"/>
    <property type="evidence" value="ECO:0007669"/>
    <property type="project" value="TreeGrafter"/>
</dbReference>
<dbReference type="OrthoDB" id="27226at2759"/>
<keyword evidence="5" id="KW-0028">Amino-acid biosynthesis</keyword>
<evidence type="ECO:0000256" key="2">
    <source>
        <dbReference type="ARBA" id="ARBA00005135"/>
    </source>
</evidence>
<dbReference type="InterPro" id="IPR036412">
    <property type="entry name" value="HAD-like_sf"/>
</dbReference>
<comment type="similarity">
    <text evidence="3">Belongs to the HAD-like hydrolase superfamily. SerB family.</text>
</comment>
<dbReference type="GO" id="GO:0006564">
    <property type="term" value="P:L-serine biosynthetic process"/>
    <property type="evidence" value="ECO:0007669"/>
    <property type="project" value="UniProtKB-KW"/>
</dbReference>
<name>A0A2V0NSH5_9CHLO</name>
<dbReference type="UniPathway" id="UPA00135">
    <property type="reaction ID" value="UER00198"/>
</dbReference>
<dbReference type="AlphaFoldDB" id="A0A2V0NSH5"/>
<dbReference type="EC" id="3.1.3.3" evidence="4"/>
<dbReference type="FunCoup" id="A0A2V0NSH5">
    <property type="interactions" value="1607"/>
</dbReference>
<feature type="active site" description="Proton donor" evidence="11">
    <location>
        <position position="78"/>
    </location>
</feature>